<feature type="chain" id="PRO_5027066179" evidence="2">
    <location>
        <begin position="28"/>
        <end position="70"/>
    </location>
</feature>
<keyword evidence="2" id="KW-0732">Signal</keyword>
<keyword evidence="1" id="KW-0812">Transmembrane</keyword>
<evidence type="ECO:0000313" key="3">
    <source>
        <dbReference type="EMBL" id="CAA9508262.1"/>
    </source>
</evidence>
<dbReference type="AlphaFoldDB" id="A0A6J4SXE8"/>
<accession>A0A6J4SXE8</accession>
<feature type="transmembrane region" description="Helical" evidence="1">
    <location>
        <begin position="43"/>
        <end position="65"/>
    </location>
</feature>
<feature type="signal peptide" evidence="2">
    <location>
        <begin position="1"/>
        <end position="27"/>
    </location>
</feature>
<keyword evidence="1" id="KW-1133">Transmembrane helix</keyword>
<gene>
    <name evidence="3" type="ORF">AVDCRST_MAG05-2868</name>
</gene>
<keyword evidence="1" id="KW-0472">Membrane</keyword>
<name>A0A6J4SXE8_9ACTN</name>
<evidence type="ECO:0000256" key="2">
    <source>
        <dbReference type="SAM" id="SignalP"/>
    </source>
</evidence>
<dbReference type="EMBL" id="CADCVM010000317">
    <property type="protein sequence ID" value="CAA9508262.1"/>
    <property type="molecule type" value="Genomic_DNA"/>
</dbReference>
<protein>
    <submittedName>
        <fullName evidence="3">Uncharacterized protein</fullName>
    </submittedName>
</protein>
<reference evidence="3" key="1">
    <citation type="submission" date="2020-02" db="EMBL/GenBank/DDBJ databases">
        <authorList>
            <person name="Meier V. D."/>
        </authorList>
    </citation>
    <scope>NUCLEOTIDE SEQUENCE</scope>
    <source>
        <strain evidence="3">AVDCRST_MAG05</strain>
    </source>
</reference>
<evidence type="ECO:0000256" key="1">
    <source>
        <dbReference type="SAM" id="Phobius"/>
    </source>
</evidence>
<sequence length="70" mass="7109">MKSALKALLAAITTLALSLSMASTALAHGGAADGHAEPGGPLGALLLPPEFVLGGVALFGVLYVLKRRRW</sequence>
<proteinExistence type="predicted"/>
<organism evidence="3">
    <name type="scientific">uncultured Rubrobacteraceae bacterium</name>
    <dbReference type="NCBI Taxonomy" id="349277"/>
    <lineage>
        <taxon>Bacteria</taxon>
        <taxon>Bacillati</taxon>
        <taxon>Actinomycetota</taxon>
        <taxon>Rubrobacteria</taxon>
        <taxon>Rubrobacterales</taxon>
        <taxon>Rubrobacteraceae</taxon>
        <taxon>environmental samples</taxon>
    </lineage>
</organism>